<dbReference type="GO" id="GO:0009279">
    <property type="term" value="C:cell outer membrane"/>
    <property type="evidence" value="ECO:0007669"/>
    <property type="project" value="UniProtKB-SubCell"/>
</dbReference>
<dbReference type="InterPro" id="IPR036942">
    <property type="entry name" value="Beta-barrel_TonB_sf"/>
</dbReference>
<dbReference type="Proteomes" id="UP000077013">
    <property type="component" value="Unassembled WGS sequence"/>
</dbReference>
<evidence type="ECO:0000313" key="12">
    <source>
        <dbReference type="EMBL" id="OAB80465.1"/>
    </source>
</evidence>
<dbReference type="Gene3D" id="2.40.170.20">
    <property type="entry name" value="TonB-dependent receptor, beta-barrel domain"/>
    <property type="match status" value="1"/>
</dbReference>
<keyword evidence="7 8" id="KW-0998">Cell outer membrane</keyword>
<feature type="domain" description="TonB-dependent receptor-like beta-barrel" evidence="10">
    <location>
        <begin position="438"/>
        <end position="906"/>
    </location>
</feature>
<evidence type="ECO:0000256" key="4">
    <source>
        <dbReference type="ARBA" id="ARBA00022692"/>
    </source>
</evidence>
<dbReference type="Pfam" id="PF07715">
    <property type="entry name" value="Plug"/>
    <property type="match status" value="1"/>
</dbReference>
<dbReference type="InterPro" id="IPR000531">
    <property type="entry name" value="Beta-barrel_TonB"/>
</dbReference>
<dbReference type="OrthoDB" id="9768470at2"/>
<evidence type="ECO:0000256" key="5">
    <source>
        <dbReference type="ARBA" id="ARBA00023077"/>
    </source>
</evidence>
<reference evidence="12 13" key="1">
    <citation type="submission" date="2016-02" db="EMBL/GenBank/DDBJ databases">
        <title>Ulvibacter sp. LPB0005, isolated from Thais luteostoma.</title>
        <authorList>
            <person name="Shin S.-K."/>
            <person name="Yi H."/>
        </authorList>
    </citation>
    <scope>NUCLEOTIDE SEQUENCE [LARGE SCALE GENOMIC DNA]</scope>
    <source>
        <strain evidence="12 13">LPB0005</strain>
    </source>
</reference>
<evidence type="ECO:0000256" key="6">
    <source>
        <dbReference type="ARBA" id="ARBA00023136"/>
    </source>
</evidence>
<dbReference type="RefSeq" id="WP_068591064.1">
    <property type="nucleotide sequence ID" value="NZ_LRXL01000026.1"/>
</dbReference>
<protein>
    <submittedName>
        <fullName evidence="12">TonB-dependent receptor</fullName>
    </submittedName>
</protein>
<evidence type="ECO:0000313" key="13">
    <source>
        <dbReference type="Proteomes" id="UP000077013"/>
    </source>
</evidence>
<dbReference type="PANTHER" id="PTHR40980:SF5">
    <property type="entry name" value="TONB-DEPENDENT RECEPTOR"/>
    <property type="match status" value="1"/>
</dbReference>
<keyword evidence="5 9" id="KW-0798">TonB box</keyword>
<comment type="similarity">
    <text evidence="8 9">Belongs to the TonB-dependent receptor family.</text>
</comment>
<feature type="domain" description="TonB-dependent receptor plug" evidence="11">
    <location>
        <begin position="136"/>
        <end position="227"/>
    </location>
</feature>
<dbReference type="InterPro" id="IPR008969">
    <property type="entry name" value="CarboxyPept-like_regulatory"/>
</dbReference>
<dbReference type="Pfam" id="PF13715">
    <property type="entry name" value="CarbopepD_reg_2"/>
    <property type="match status" value="1"/>
</dbReference>
<keyword evidence="3 8" id="KW-1134">Transmembrane beta strand</keyword>
<dbReference type="PANTHER" id="PTHR40980">
    <property type="entry name" value="PLUG DOMAIN-CONTAINING PROTEIN"/>
    <property type="match status" value="1"/>
</dbReference>
<dbReference type="SUPFAM" id="SSF49464">
    <property type="entry name" value="Carboxypeptidase regulatory domain-like"/>
    <property type="match status" value="1"/>
</dbReference>
<sequence length="942" mass="104878">MKNILLVVFLFLVHITFGQTGTVAGKINDGEYNDVLPFANIIVKNTQTGTTSDFEGKYTLELDAGTYTLVFSFVGYQTKEITDVVINENTTTNLEVTLMASAGQLDEIVITTTARRNTESAVLSLQKNSINLMDGLSLETIKATGASNVASAVTNVPGVSIQGGKFVYVRGLGDRYTKSILNGMDVPGLDPDRNTLQLDIFPSQILENVLVVKSATADQPADFTGGVVDIVTKDIPSREEYSFSIGASYNSDFHFNNNYLTSESSSTDFLGFDDGLRSDPLAEGQVVPLPQQNEEVAQAITQRFEPRLAAQRDNSLMDLKFSATAGNQYDVGDNKLGYLASLSYQNETTYYDNYINGQIYRKVESDPSLFDLRADITQNGEVGVNNVLISGLAGLSFKTEKSKYRFNVLHVQNGESQASIFRQSNFIISSNSIKKDNLIYTERAITNGLLSGKHSLGEDNEWEIEWKLSPSLARIDDKDFRVTPFRVSTNPDTGEEVFTIEPSESGIPSRFYRNLEEISLAGKLALEKKHSLFGFDAKTKFGGAYTYKQRDFEVTKYSVALLNFPSASLGGDPNQILSDENIYDPATNSGFYIREDSNDSDSFDSEITVAAGYASEEFKITNWFNAILGVRFEKFDLTYTGERQDGSAFNNATILDKSDFFPSANLIFNLNEEGDTKIRTSYARTTARPSFKEASLAEIFDPISSTTFIGNINLQPSYINNFDLRFEKYGESSDFFALSGFYKTFNDPIELSFIRRAYGQYTPLNLGDANVFGGEIEVRKNLGFIQGLQNLSFNVNFSLIESQQEYSDDERQGRLDNLREGEMLEDTRQLQGQSPYLINIGFNYNDNDSGWQGGLFYNTQGKTLEIVGAADVADVFTLPFHNVKLNLSKVLGEKKNTTLSLKFDNLLDDDIESVYQSFGAQDEIYSKWNPGQEISLSYSIRF</sequence>
<evidence type="ECO:0000256" key="9">
    <source>
        <dbReference type="RuleBase" id="RU003357"/>
    </source>
</evidence>
<organism evidence="12 13">
    <name type="scientific">Cochleicola gelatinilyticus</name>
    <dbReference type="NCBI Taxonomy" id="1763537"/>
    <lineage>
        <taxon>Bacteria</taxon>
        <taxon>Pseudomonadati</taxon>
        <taxon>Bacteroidota</taxon>
        <taxon>Flavobacteriia</taxon>
        <taxon>Flavobacteriales</taxon>
        <taxon>Flavobacteriaceae</taxon>
        <taxon>Cochleicola</taxon>
    </lineage>
</organism>
<keyword evidence="13" id="KW-1185">Reference proteome</keyword>
<evidence type="ECO:0000256" key="7">
    <source>
        <dbReference type="ARBA" id="ARBA00023237"/>
    </source>
</evidence>
<dbReference type="InterPro" id="IPR039426">
    <property type="entry name" value="TonB-dep_rcpt-like"/>
</dbReference>
<gene>
    <name evidence="12" type="ORF">ULVI_06945</name>
</gene>
<dbReference type="InterPro" id="IPR012910">
    <property type="entry name" value="Plug_dom"/>
</dbReference>
<keyword evidence="12" id="KW-0675">Receptor</keyword>
<keyword evidence="2 8" id="KW-0813">Transport</keyword>
<dbReference type="PROSITE" id="PS52016">
    <property type="entry name" value="TONB_DEPENDENT_REC_3"/>
    <property type="match status" value="1"/>
</dbReference>
<keyword evidence="4 8" id="KW-0812">Transmembrane</keyword>
<comment type="caution">
    <text evidence="12">The sequence shown here is derived from an EMBL/GenBank/DDBJ whole genome shotgun (WGS) entry which is preliminary data.</text>
</comment>
<dbReference type="Gene3D" id="2.170.130.10">
    <property type="entry name" value="TonB-dependent receptor, plug domain"/>
    <property type="match status" value="1"/>
</dbReference>
<dbReference type="EMBL" id="LRXL01000026">
    <property type="protein sequence ID" value="OAB80465.1"/>
    <property type="molecule type" value="Genomic_DNA"/>
</dbReference>
<dbReference type="SUPFAM" id="SSF56935">
    <property type="entry name" value="Porins"/>
    <property type="match status" value="1"/>
</dbReference>
<dbReference type="InterPro" id="IPR037066">
    <property type="entry name" value="Plug_dom_sf"/>
</dbReference>
<evidence type="ECO:0000259" key="11">
    <source>
        <dbReference type="Pfam" id="PF07715"/>
    </source>
</evidence>
<evidence type="ECO:0000256" key="2">
    <source>
        <dbReference type="ARBA" id="ARBA00022448"/>
    </source>
</evidence>
<dbReference type="Gene3D" id="2.60.40.1120">
    <property type="entry name" value="Carboxypeptidase-like, regulatory domain"/>
    <property type="match status" value="1"/>
</dbReference>
<dbReference type="AlphaFoldDB" id="A0A167J9Q0"/>
<evidence type="ECO:0000259" key="10">
    <source>
        <dbReference type="Pfam" id="PF00593"/>
    </source>
</evidence>
<dbReference type="Pfam" id="PF00593">
    <property type="entry name" value="TonB_dep_Rec_b-barrel"/>
    <property type="match status" value="1"/>
</dbReference>
<proteinExistence type="inferred from homology"/>
<dbReference type="STRING" id="1763537.ULVI_06945"/>
<name>A0A167J9Q0_9FLAO</name>
<evidence type="ECO:0000256" key="3">
    <source>
        <dbReference type="ARBA" id="ARBA00022452"/>
    </source>
</evidence>
<evidence type="ECO:0000256" key="8">
    <source>
        <dbReference type="PROSITE-ProRule" id="PRU01360"/>
    </source>
</evidence>
<evidence type="ECO:0000256" key="1">
    <source>
        <dbReference type="ARBA" id="ARBA00004571"/>
    </source>
</evidence>
<accession>A0A167J9Q0</accession>
<keyword evidence="6 8" id="KW-0472">Membrane</keyword>
<comment type="subcellular location">
    <subcellularLocation>
        <location evidence="1 8">Cell outer membrane</location>
        <topology evidence="1 8">Multi-pass membrane protein</topology>
    </subcellularLocation>
</comment>